<dbReference type="PANTHER" id="PTHR12905:SF0">
    <property type="entry name" value="CALCINEURIN-LIKE PHOSPHOESTERASE DOMAIN-CONTAINING PROTEIN"/>
    <property type="match status" value="1"/>
</dbReference>
<evidence type="ECO:0000259" key="2">
    <source>
        <dbReference type="Pfam" id="PF00149"/>
    </source>
</evidence>
<gene>
    <name evidence="3" type="primary">MPPED1</name>
    <name evidence="3" type="ORF">SO694_000382136</name>
</gene>
<evidence type="ECO:0000256" key="1">
    <source>
        <dbReference type="SAM" id="MobiDB-lite"/>
    </source>
</evidence>
<evidence type="ECO:0000313" key="3">
    <source>
        <dbReference type="EMBL" id="KAK7233272.1"/>
    </source>
</evidence>
<accession>A0ABR1FM19</accession>
<evidence type="ECO:0000313" key="4">
    <source>
        <dbReference type="Proteomes" id="UP001363151"/>
    </source>
</evidence>
<dbReference type="InterPro" id="IPR029052">
    <property type="entry name" value="Metallo-depent_PP-like"/>
</dbReference>
<dbReference type="InterPro" id="IPR051693">
    <property type="entry name" value="UPF0046_metallophosphoest"/>
</dbReference>
<feature type="region of interest" description="Disordered" evidence="1">
    <location>
        <begin position="502"/>
        <end position="538"/>
    </location>
</feature>
<sequence>MASNVGRAGLRAEDSVEIHGCVVDATRPGEAWERLVAYSAHRYPASALHDGGDGAPPGKVRWVFLSDTCGLHHAMADVPNGDVLVHCGNFSTTGSVERTREFVEWFAGHPHRRKVLVAGNHDTSLDADFYDAHWRRLHPTRRDDAALREALRSDGRFAYLEHASATVLGYEVFGSPHTSDAYGNWAFHYDRGPEAAKLWAAIPPSTDVLVTHAPPLGVGDAGGDGAWRRGCAHLLQAVLHVARPVVHAFGRVEIKSSTRLQSHWLICTQAFGSMHEAAGCYRLEAKMGDSTVEAPTDAVFLNASICGPKAKPSNPCLVVDLPDRAAGAEEAKDDGLGVGRRALEEALRARGLGPDADLDAATWAALPVTKPPPLRGDLAEGPKRRIAPPPKAPPPPDADGSIPMSGLAASPATKALWSASASAPNPSLSPRAPTTARAAGASPKVSRRGRQLKPADLDPLSPPRDGGGGIPTAGVWVPSEALDWRSADVWRPAESLVVRPWDFGPKKLDRPPPTPELVPTDKFYRRSTPPTGRRRDYM</sequence>
<comment type="caution">
    <text evidence="3">The sequence shown here is derived from an EMBL/GenBank/DDBJ whole genome shotgun (WGS) entry which is preliminary data.</text>
</comment>
<dbReference type="EMBL" id="JBBJCI010000363">
    <property type="protein sequence ID" value="KAK7233272.1"/>
    <property type="molecule type" value="Genomic_DNA"/>
</dbReference>
<dbReference type="Proteomes" id="UP001363151">
    <property type="component" value="Unassembled WGS sequence"/>
</dbReference>
<feature type="domain" description="Calcineurin-like phosphoesterase" evidence="2">
    <location>
        <begin position="77"/>
        <end position="228"/>
    </location>
</feature>
<dbReference type="SUPFAM" id="SSF56300">
    <property type="entry name" value="Metallo-dependent phosphatases"/>
    <property type="match status" value="1"/>
</dbReference>
<organism evidence="3 4">
    <name type="scientific">Aureococcus anophagefferens</name>
    <name type="common">Harmful bloom alga</name>
    <dbReference type="NCBI Taxonomy" id="44056"/>
    <lineage>
        <taxon>Eukaryota</taxon>
        <taxon>Sar</taxon>
        <taxon>Stramenopiles</taxon>
        <taxon>Ochrophyta</taxon>
        <taxon>Pelagophyceae</taxon>
        <taxon>Pelagomonadales</taxon>
        <taxon>Pelagomonadaceae</taxon>
        <taxon>Aureococcus</taxon>
    </lineage>
</organism>
<proteinExistence type="predicted"/>
<feature type="region of interest" description="Disordered" evidence="1">
    <location>
        <begin position="367"/>
        <end position="474"/>
    </location>
</feature>
<protein>
    <submittedName>
        <fullName evidence="3">Calcineurin-like phosphoesterase</fullName>
    </submittedName>
</protein>
<dbReference type="PANTHER" id="PTHR12905">
    <property type="entry name" value="METALLOPHOSPHOESTERASE"/>
    <property type="match status" value="1"/>
</dbReference>
<reference evidence="3 4" key="1">
    <citation type="submission" date="2024-03" db="EMBL/GenBank/DDBJ databases">
        <title>Aureococcus anophagefferens CCMP1851 and Kratosvirus quantuckense: Draft genome of a second virus-susceptible host strain in the model system.</title>
        <authorList>
            <person name="Chase E."/>
            <person name="Truchon A.R."/>
            <person name="Schepens W."/>
            <person name="Wilhelm S.W."/>
        </authorList>
    </citation>
    <scope>NUCLEOTIDE SEQUENCE [LARGE SCALE GENOMIC DNA]</scope>
    <source>
        <strain evidence="3 4">CCMP1851</strain>
    </source>
</reference>
<dbReference type="Pfam" id="PF00149">
    <property type="entry name" value="Metallophos"/>
    <property type="match status" value="1"/>
</dbReference>
<keyword evidence="4" id="KW-1185">Reference proteome</keyword>
<name>A0ABR1FM19_AURAN</name>
<feature type="compositionally biased region" description="Pro residues" evidence="1">
    <location>
        <begin position="387"/>
        <end position="397"/>
    </location>
</feature>
<dbReference type="Gene3D" id="3.60.21.10">
    <property type="match status" value="1"/>
</dbReference>
<dbReference type="InterPro" id="IPR004843">
    <property type="entry name" value="Calcineurin-like_PHP"/>
</dbReference>
<feature type="compositionally biased region" description="Low complexity" evidence="1">
    <location>
        <begin position="418"/>
        <end position="442"/>
    </location>
</feature>